<dbReference type="Proteomes" id="UP000323046">
    <property type="component" value="Chromosome"/>
</dbReference>
<reference evidence="1 2" key="1">
    <citation type="submission" date="2018-05" db="EMBL/GenBank/DDBJ databases">
        <title>Streptomyces venezuelae.</title>
        <authorList>
            <person name="Kim W."/>
            <person name="Lee N."/>
            <person name="Cho B.-K."/>
        </authorList>
    </citation>
    <scope>NUCLEOTIDE SEQUENCE [LARGE SCALE GENOMIC DNA]</scope>
    <source>
        <strain evidence="1 2">ATCC 14583</strain>
    </source>
</reference>
<evidence type="ECO:0000313" key="1">
    <source>
        <dbReference type="EMBL" id="QES28540.1"/>
    </source>
</evidence>
<protein>
    <submittedName>
        <fullName evidence="1">Uncharacterized protein</fullName>
    </submittedName>
</protein>
<gene>
    <name evidence="1" type="ORF">DEJ47_20775</name>
</gene>
<evidence type="ECO:0000313" key="2">
    <source>
        <dbReference type="Proteomes" id="UP000323046"/>
    </source>
</evidence>
<name>A0A5P2BEX0_STRVZ</name>
<keyword evidence="2" id="KW-1185">Reference proteome</keyword>
<sequence>MAGFKINRRAIEKMQREIAKEFERANRKHPVRVPVEVEGPSLGTLALSSASGIESDPYLSRLLIWLYDASRRSPGHFVDVADFLESEGLPTTEAAEMALRLKRLGLVQVVETFDSTDSEVYPSDDGVLEGKRLLDLRTDAVARFRHACEVLLQWVLRTGGRDDAVAVLSYADDPQCSFAGDLLAEDEVLSALDYLAENGLVQIHSTDNGAIVRITANGTRCVLAGGSVNDYLSRRPNGGDTYNITNSQGFVAGSQQHVLQNNHVGLDTSKLAEFAQMVRQFAPNLGAADDQQSQIILDAEVLEEAASADQPEPGRVRAAYERLQTALTDIGTATPGLAMLVQAGQSAFQAAFGG</sequence>
<accession>A0A5P2BEX0</accession>
<dbReference type="EMBL" id="CP029193">
    <property type="protein sequence ID" value="QES28540.1"/>
    <property type="molecule type" value="Genomic_DNA"/>
</dbReference>
<dbReference type="AlphaFoldDB" id="A0A5P2BEX0"/>
<dbReference type="OrthoDB" id="3987487at2"/>
<organism evidence="1 2">
    <name type="scientific">Streptomyces venezuelae</name>
    <dbReference type="NCBI Taxonomy" id="54571"/>
    <lineage>
        <taxon>Bacteria</taxon>
        <taxon>Bacillati</taxon>
        <taxon>Actinomycetota</taxon>
        <taxon>Actinomycetes</taxon>
        <taxon>Kitasatosporales</taxon>
        <taxon>Streptomycetaceae</taxon>
        <taxon>Streptomyces</taxon>
    </lineage>
</organism>
<dbReference type="RefSeq" id="WP_150170477.1">
    <property type="nucleotide sequence ID" value="NZ_CP029193.1"/>
</dbReference>
<proteinExistence type="predicted"/>